<evidence type="ECO:0000313" key="2">
    <source>
        <dbReference type="Proteomes" id="UP000544331"/>
    </source>
</evidence>
<comment type="caution">
    <text evidence="1">The sequence shown here is derived from an EMBL/GenBank/DDBJ whole genome shotgun (WGS) entry which is preliminary data.</text>
</comment>
<proteinExistence type="predicted"/>
<organism evidence="1 2">
    <name type="scientific">Fusarium mundagurra</name>
    <dbReference type="NCBI Taxonomy" id="1567541"/>
    <lineage>
        <taxon>Eukaryota</taxon>
        <taxon>Fungi</taxon>
        <taxon>Dikarya</taxon>
        <taxon>Ascomycota</taxon>
        <taxon>Pezizomycotina</taxon>
        <taxon>Sordariomycetes</taxon>
        <taxon>Hypocreomycetidae</taxon>
        <taxon>Hypocreales</taxon>
        <taxon>Nectriaceae</taxon>
        <taxon>Fusarium</taxon>
        <taxon>Fusarium fujikuroi species complex</taxon>
    </lineage>
</organism>
<keyword evidence="2" id="KW-1185">Reference proteome</keyword>
<sequence>MSSDPDPVKLVVLPFLQHWDVPSKQLSLRILVIPRDSFIVPYVPNDLASPKFFPNAELKFKIRILSGLRDGLPTPESGTTAQDVTFMPDPSYASVFRALVGTFGDKITTSPRRARDKTDNQAKFVRKHLPASYRRAAGYTPDGGSMFTTDNTYSCAMKQVRPKPYATFKPREFAPSWGELIASILRIPDFASAAGFVRTCKVAVSAEALVDGAYVWLELDPQTAAIIGVSDPAPVKTFAARILPTANSTDLFTPILFPVLKPADLPSIPGGSYDDIFRETEDYADGWAKAVHCAQPQSAAFVSEQPGVCRPTKDLGIRLGWDDEQVTIWADRQIDPSKAAYDNFPLGIHGYRVDVHDVSSSKWFSLATVKGDFGIGDAAFGHITSELGVEVHPATPMDVVEDRSYWMPMYFTNWAQISLVGMDETSMKLLGRYKPPPGVIPPKFPQLGVIDPALQLRYGRKYQFRVRLMDHTGGGPTLESPTGTIGPSPIARITFRRWIKPLAPQFIGAMPVLGDKPGSETPIDFIEVKRPLMFYPGVMFAGYNYNGKDAVSELLSMADAIAANPPSSPVTEPGLPDPDADMVEITVLVQTLTQDPLATDGPFMELYTTTRAMPVDLKAQAKIPLNWIDCADIWNPTEPWTSSTTYLLLPRARTVRLRIRALCREEPQPGDPYFGAEDVRRGPQLVIPLRKNAATEPELFAKNPLSHTINGFFLQPALDATSQLAAALGLQSNDTSLRAPPGKRVVFACGSSVMHVLGPDKASLTFASQASLSLQWVIVIRLTIERDWSWDGLPVDGISVKGDKGMVVFAPNHNVNEDALSGPAPERSTTDIVIVDVVDPKPPPGVKPTEIPISYKIETKFLGATTAASGPSMELLVNLPVTTPPTQIPQLASAGLAMSPYIHDEGYSSTLPRKRMLWLEFASPLEDPQDRYFCRVLKYAPDPLLLENQDATTSTIESPEAPIPLDPEPVRRIVPEQTLDTAGLGAMQPLIPTSSPLHWGLPLPPGLTPDSLDLLGFWTYELRVGHWNDDKHTRWSTAQGRFGPPLRVTGVQHPPPQLNCSLDRDAASIWVSARFAQPVQDGKPLTLKLPATQMWFLLYAQAAQIDASGERRNILVTRTRGKVGKGGMVESTAMFSREYVNQILSMYGLSRNTPLSVMSVEMLGQRDRVSDPLGGDLGRQRILRASCLVAVPSMC</sequence>
<accession>A0A8H6D8V6</accession>
<gene>
    <name evidence="1" type="ORF">FMUND_10624</name>
</gene>
<name>A0A8H6D8V6_9HYPO</name>
<dbReference type="OrthoDB" id="5317833at2759"/>
<reference evidence="1 2" key="1">
    <citation type="submission" date="2020-05" db="EMBL/GenBank/DDBJ databases">
        <title>Identification and distribution of gene clusters putatively required for synthesis of sphingolipid metabolism inhibitors in phylogenetically diverse species of the filamentous fungus Fusarium.</title>
        <authorList>
            <person name="Kim H.-S."/>
            <person name="Busman M."/>
            <person name="Brown D.W."/>
            <person name="Divon H."/>
            <person name="Uhlig S."/>
            <person name="Proctor R.H."/>
        </authorList>
    </citation>
    <scope>NUCLEOTIDE SEQUENCE [LARGE SCALE GENOMIC DNA]</scope>
    <source>
        <strain evidence="1 2">NRRL 66235</strain>
    </source>
</reference>
<dbReference type="Proteomes" id="UP000544331">
    <property type="component" value="Unassembled WGS sequence"/>
</dbReference>
<protein>
    <submittedName>
        <fullName evidence="1">Uncharacterized protein</fullName>
    </submittedName>
</protein>
<dbReference type="AlphaFoldDB" id="A0A8H6D8V6"/>
<dbReference type="EMBL" id="JAAOAN010000392">
    <property type="protein sequence ID" value="KAF5708403.1"/>
    <property type="molecule type" value="Genomic_DNA"/>
</dbReference>
<evidence type="ECO:0000313" key="1">
    <source>
        <dbReference type="EMBL" id="KAF5708403.1"/>
    </source>
</evidence>